<dbReference type="Proteomes" id="UP001248581">
    <property type="component" value="Chromosome"/>
</dbReference>
<dbReference type="EMBL" id="CP134146">
    <property type="protein sequence ID" value="WNC67549.1"/>
    <property type="molecule type" value="Genomic_DNA"/>
</dbReference>
<keyword evidence="3" id="KW-1185">Reference proteome</keyword>
<protein>
    <recommendedName>
        <fullName evidence="4">Lipoprotein</fullName>
    </recommendedName>
</protein>
<accession>A0ABY9TIC1</accession>
<evidence type="ECO:0000313" key="3">
    <source>
        <dbReference type="Proteomes" id="UP001248581"/>
    </source>
</evidence>
<feature type="chain" id="PRO_5046094960" description="Lipoprotein" evidence="1">
    <location>
        <begin position="21"/>
        <end position="161"/>
    </location>
</feature>
<organism evidence="2 3">
    <name type="scientific">Thalassotalea nanhaiensis</name>
    <dbReference type="NCBI Taxonomy" id="3065648"/>
    <lineage>
        <taxon>Bacteria</taxon>
        <taxon>Pseudomonadati</taxon>
        <taxon>Pseudomonadota</taxon>
        <taxon>Gammaproteobacteria</taxon>
        <taxon>Alteromonadales</taxon>
        <taxon>Colwelliaceae</taxon>
        <taxon>Thalassotalea</taxon>
    </lineage>
</organism>
<name>A0ABY9TIC1_9GAMM</name>
<evidence type="ECO:0000313" key="2">
    <source>
        <dbReference type="EMBL" id="WNC67549.1"/>
    </source>
</evidence>
<evidence type="ECO:0008006" key="4">
    <source>
        <dbReference type="Google" id="ProtNLM"/>
    </source>
</evidence>
<feature type="signal peptide" evidence="1">
    <location>
        <begin position="1"/>
        <end position="20"/>
    </location>
</feature>
<gene>
    <name evidence="2" type="ORF">RI845_13605</name>
</gene>
<proteinExistence type="predicted"/>
<evidence type="ECO:0000256" key="1">
    <source>
        <dbReference type="SAM" id="SignalP"/>
    </source>
</evidence>
<dbReference type="RefSeq" id="WP_348386708.1">
    <property type="nucleotide sequence ID" value="NZ_CP134146.1"/>
</dbReference>
<sequence>MKKTLTTLALVLTLALTLFGCGKDIPSDDYVRELIEIQFTLKEQEEIFIQEFNLNDDFTLGIMILDEFEITKAELISESQYRVEASILFHFTSDTDKIAKSIVEKMRAHSNENFDDEYIEVLSQSFTRPLEKLFGKSKKGESKFRSGFYIFKRVDGEWILS</sequence>
<dbReference type="PROSITE" id="PS51257">
    <property type="entry name" value="PROKAR_LIPOPROTEIN"/>
    <property type="match status" value="1"/>
</dbReference>
<reference evidence="3" key="1">
    <citation type="submission" date="2023-09" db="EMBL/GenBank/DDBJ databases">
        <authorList>
            <person name="Li S."/>
            <person name="Li X."/>
            <person name="Zhang C."/>
            <person name="Zhao Z."/>
        </authorList>
    </citation>
    <scope>NUCLEOTIDE SEQUENCE [LARGE SCALE GENOMIC DNA]</scope>
    <source>
        <strain evidence="3">SQ345</strain>
    </source>
</reference>
<keyword evidence="1" id="KW-0732">Signal</keyword>